<keyword evidence="3" id="KW-1185">Reference proteome</keyword>
<comment type="caution">
    <text evidence="2">The sequence shown here is derived from an EMBL/GenBank/DDBJ whole genome shotgun (WGS) entry which is preliminary data.</text>
</comment>
<dbReference type="AlphaFoldDB" id="A0A7Y6TWF4"/>
<dbReference type="EMBL" id="JABWMJ010000003">
    <property type="protein sequence ID" value="NUZ05957.1"/>
    <property type="molecule type" value="Genomic_DNA"/>
</dbReference>
<feature type="chain" id="PRO_5031101300" evidence="1">
    <location>
        <begin position="27"/>
        <end position="121"/>
    </location>
</feature>
<dbReference type="RefSeq" id="WP_176068375.1">
    <property type="nucleotide sequence ID" value="NZ_JABWMJ010000003.1"/>
</dbReference>
<organism evidence="2 3">
    <name type="scientific">Piscinibacter koreensis</name>
    <dbReference type="NCBI Taxonomy" id="2742824"/>
    <lineage>
        <taxon>Bacteria</taxon>
        <taxon>Pseudomonadati</taxon>
        <taxon>Pseudomonadota</taxon>
        <taxon>Betaproteobacteria</taxon>
        <taxon>Burkholderiales</taxon>
        <taxon>Sphaerotilaceae</taxon>
        <taxon>Piscinibacter</taxon>
    </lineage>
</organism>
<name>A0A7Y6TWF4_9BURK</name>
<evidence type="ECO:0000313" key="2">
    <source>
        <dbReference type="EMBL" id="NUZ05957.1"/>
    </source>
</evidence>
<evidence type="ECO:0000313" key="3">
    <source>
        <dbReference type="Proteomes" id="UP000529637"/>
    </source>
</evidence>
<dbReference type="InterPro" id="IPR025421">
    <property type="entry name" value="DUF4148"/>
</dbReference>
<sequence length="121" mass="12106">MSTVRIAIKSVLAAAIGIAVAAPSRAADEAAAPEGPTRDQVNAEVIAARADGTLQPAGDFDWPVVTAPAGISRSRDAVKQEVLEARANGSLIAAGEGDGAGPVDVPYAMRPAGTLFAGVSR</sequence>
<evidence type="ECO:0000256" key="1">
    <source>
        <dbReference type="SAM" id="SignalP"/>
    </source>
</evidence>
<feature type="signal peptide" evidence="1">
    <location>
        <begin position="1"/>
        <end position="26"/>
    </location>
</feature>
<reference evidence="2 3" key="1">
    <citation type="submission" date="2020-06" db="EMBL/GenBank/DDBJ databases">
        <title>Schlegella sp. ID0723 isolated from air conditioner.</title>
        <authorList>
            <person name="Kim D.Y."/>
            <person name="Kim D.-U."/>
        </authorList>
    </citation>
    <scope>NUCLEOTIDE SEQUENCE [LARGE SCALE GENOMIC DNA]</scope>
    <source>
        <strain evidence="2 3">ID0723</strain>
    </source>
</reference>
<dbReference type="Pfam" id="PF13663">
    <property type="entry name" value="DUF4148"/>
    <property type="match status" value="1"/>
</dbReference>
<dbReference type="Proteomes" id="UP000529637">
    <property type="component" value="Unassembled WGS sequence"/>
</dbReference>
<accession>A0A7Y6TWF4</accession>
<proteinExistence type="predicted"/>
<keyword evidence="1" id="KW-0732">Signal</keyword>
<protein>
    <submittedName>
        <fullName evidence="2">DUF4148 domain-containing protein</fullName>
    </submittedName>
</protein>
<gene>
    <name evidence="2" type="ORF">HQN59_09285</name>
</gene>